<dbReference type="InterPro" id="IPR025369">
    <property type="entry name" value="DUF4274"/>
</dbReference>
<reference evidence="2 3" key="1">
    <citation type="submission" date="2014-08" db="EMBL/GenBank/DDBJ databases">
        <title>Complete genome sequence of Corynebacterium deserti GIMN1.010 (=DSM 45689), isolated from desert sand in western China.</title>
        <authorList>
            <person name="Ruckert C."/>
            <person name="Albersmeier A."/>
            <person name="Kalinowski J."/>
        </authorList>
    </citation>
    <scope>NUCLEOTIDE SEQUENCE [LARGE SCALE GENOMIC DNA]</scope>
    <source>
        <strain evidence="2 3">GIMN1.010</strain>
    </source>
</reference>
<protein>
    <recommendedName>
        <fullName evidence="1">DUF4274 domain-containing protein</fullName>
    </recommendedName>
</protein>
<keyword evidence="3" id="KW-1185">Reference proteome</keyword>
<sequence length="110" mass="12592">MREDVAAIIGDDCSEHDKLPNLVAALPDESALWELMSQYNWDDGFIIPLAVSSHPRCDRALALRMFWELDDSAQLHYGLEEVADHEMYAKDLCRSHETRSTRVRGRVFAT</sequence>
<dbReference type="AlphaFoldDB" id="A0A0M5IID4"/>
<evidence type="ECO:0000313" key="2">
    <source>
        <dbReference type="EMBL" id="ALC04511.1"/>
    </source>
</evidence>
<dbReference type="Pfam" id="PF14096">
    <property type="entry name" value="DUF4274"/>
    <property type="match status" value="1"/>
</dbReference>
<name>A0A0M5IID4_9CORY</name>
<dbReference type="RefSeq" id="WP_053543729.1">
    <property type="nucleotide sequence ID" value="NZ_CP009220.1"/>
</dbReference>
<dbReference type="PATRIC" id="fig|931089.4.peg.18"/>
<proteinExistence type="predicted"/>
<accession>A0A0M5IID4</accession>
<gene>
    <name evidence="2" type="ORF">CDES_00115</name>
</gene>
<evidence type="ECO:0000259" key="1">
    <source>
        <dbReference type="Pfam" id="PF14096"/>
    </source>
</evidence>
<feature type="domain" description="DUF4274" evidence="1">
    <location>
        <begin position="28"/>
        <end position="97"/>
    </location>
</feature>
<dbReference type="Proteomes" id="UP000068067">
    <property type="component" value="Chromosome"/>
</dbReference>
<evidence type="ECO:0000313" key="3">
    <source>
        <dbReference type="Proteomes" id="UP000068067"/>
    </source>
</evidence>
<dbReference type="STRING" id="931089.CDES_00115"/>
<dbReference type="EMBL" id="CP009220">
    <property type="protein sequence ID" value="ALC04511.1"/>
    <property type="molecule type" value="Genomic_DNA"/>
</dbReference>
<dbReference type="KEGG" id="cdx:CDES_00115"/>
<organism evidence="2 3">
    <name type="scientific">Corynebacterium deserti GIMN1.010</name>
    <dbReference type="NCBI Taxonomy" id="931089"/>
    <lineage>
        <taxon>Bacteria</taxon>
        <taxon>Bacillati</taxon>
        <taxon>Actinomycetota</taxon>
        <taxon>Actinomycetes</taxon>
        <taxon>Mycobacteriales</taxon>
        <taxon>Corynebacteriaceae</taxon>
        <taxon>Corynebacterium</taxon>
    </lineage>
</organism>